<sequence length="170" mass="19400">MAYNTINSTQLLQLSHTMAERMDCPPHLGHALKLPKYFDLLTKVTPLLPKDYTVNGLYPRGTISIPATLAHPGRIPEIIKTDLKLVQPNDEEDTSLEYCMTCGFEEHVHVKNCPYSVALSDLYQRIKAYLKLWGPSTEYAHNIHLKRPDSGPELNNHTLVRPKQRHLISF</sequence>
<evidence type="ECO:0000313" key="2">
    <source>
        <dbReference type="Proteomes" id="UP000238274"/>
    </source>
</evidence>
<organism evidence="1 2">
    <name type="scientific">Puccinia striiformis</name>
    <dbReference type="NCBI Taxonomy" id="27350"/>
    <lineage>
        <taxon>Eukaryota</taxon>
        <taxon>Fungi</taxon>
        <taxon>Dikarya</taxon>
        <taxon>Basidiomycota</taxon>
        <taxon>Pucciniomycotina</taxon>
        <taxon>Pucciniomycetes</taxon>
        <taxon>Pucciniales</taxon>
        <taxon>Pucciniaceae</taxon>
        <taxon>Puccinia</taxon>
    </lineage>
</organism>
<keyword evidence="2" id="KW-1185">Reference proteome</keyword>
<evidence type="ECO:0000313" key="1">
    <source>
        <dbReference type="EMBL" id="POW18230.1"/>
    </source>
</evidence>
<protein>
    <submittedName>
        <fullName evidence="1">Uncharacterized protein</fullName>
    </submittedName>
</protein>
<reference evidence="1 2" key="1">
    <citation type="submission" date="2017-12" db="EMBL/GenBank/DDBJ databases">
        <title>Gene loss provides genomic basis for host adaptation in cereal stripe rust fungi.</title>
        <authorList>
            <person name="Xia C."/>
        </authorList>
    </citation>
    <scope>NUCLEOTIDE SEQUENCE [LARGE SCALE GENOMIC DNA]</scope>
    <source>
        <strain evidence="1 2">93TX-2</strain>
    </source>
</reference>
<dbReference type="Proteomes" id="UP000238274">
    <property type="component" value="Unassembled WGS sequence"/>
</dbReference>
<reference evidence="2" key="3">
    <citation type="journal article" date="2018" name="Mol. Plant Microbe Interact.">
        <title>Genome sequence resources for the wheat stripe rust pathogen (Puccinia striiformis f. sp. tritici) and the barley stripe rust pathogen (Puccinia striiformis f. sp. hordei).</title>
        <authorList>
            <person name="Xia C."/>
            <person name="Wang M."/>
            <person name="Yin C."/>
            <person name="Cornejo O.E."/>
            <person name="Hulbert S.H."/>
            <person name="Chen X."/>
        </authorList>
    </citation>
    <scope>NUCLEOTIDE SEQUENCE [LARGE SCALE GENOMIC DNA]</scope>
    <source>
        <strain evidence="2">93TX-2</strain>
    </source>
</reference>
<gene>
    <name evidence="1" type="ORF">PSHT_06032</name>
</gene>
<dbReference type="VEuPathDB" id="FungiDB:PSTT_10806"/>
<reference evidence="2" key="2">
    <citation type="journal article" date="2018" name="BMC Genomics">
        <title>Genomic insights into host adaptation between the wheat stripe rust pathogen (Puccinia striiformis f. sp. tritici) and the barley stripe rust pathogen (Puccinia striiformis f. sp. hordei).</title>
        <authorList>
            <person name="Xia C."/>
            <person name="Wang M."/>
            <person name="Yin C."/>
            <person name="Cornejo O.E."/>
            <person name="Hulbert S.H."/>
            <person name="Chen X."/>
        </authorList>
    </citation>
    <scope>NUCLEOTIDE SEQUENCE [LARGE SCALE GENOMIC DNA]</scope>
    <source>
        <strain evidence="2">93TX-2</strain>
    </source>
</reference>
<dbReference type="AlphaFoldDB" id="A0A2S4W8Z2"/>
<accession>A0A2S4W8Z2</accession>
<comment type="caution">
    <text evidence="1">The sequence shown here is derived from an EMBL/GenBank/DDBJ whole genome shotgun (WGS) entry which is preliminary data.</text>
</comment>
<dbReference type="VEuPathDB" id="FungiDB:PSHT_06032"/>
<proteinExistence type="predicted"/>
<dbReference type="EMBL" id="PKSM01000069">
    <property type="protein sequence ID" value="POW18230.1"/>
    <property type="molecule type" value="Genomic_DNA"/>
</dbReference>
<name>A0A2S4W8Z2_9BASI</name>